<evidence type="ECO:0000313" key="1">
    <source>
        <dbReference type="EMBL" id="KAL3604336.1"/>
    </source>
</evidence>
<accession>A0ACC4CSJ8</accession>
<protein>
    <submittedName>
        <fullName evidence="1">Uncharacterized protein</fullName>
    </submittedName>
</protein>
<dbReference type="Proteomes" id="UP000309997">
    <property type="component" value="Unassembled WGS sequence"/>
</dbReference>
<name>A0ACC4CSJ8_POPAL</name>
<keyword evidence="2" id="KW-1185">Reference proteome</keyword>
<evidence type="ECO:0000313" key="2">
    <source>
        <dbReference type="Proteomes" id="UP000309997"/>
    </source>
</evidence>
<proteinExistence type="predicted"/>
<organism evidence="1 2">
    <name type="scientific">Populus alba</name>
    <name type="common">White poplar</name>
    <dbReference type="NCBI Taxonomy" id="43335"/>
    <lineage>
        <taxon>Eukaryota</taxon>
        <taxon>Viridiplantae</taxon>
        <taxon>Streptophyta</taxon>
        <taxon>Embryophyta</taxon>
        <taxon>Tracheophyta</taxon>
        <taxon>Spermatophyta</taxon>
        <taxon>Magnoliopsida</taxon>
        <taxon>eudicotyledons</taxon>
        <taxon>Gunneridae</taxon>
        <taxon>Pentapetalae</taxon>
        <taxon>rosids</taxon>
        <taxon>fabids</taxon>
        <taxon>Malpighiales</taxon>
        <taxon>Salicaceae</taxon>
        <taxon>Saliceae</taxon>
        <taxon>Populus</taxon>
    </lineage>
</organism>
<sequence length="80" mass="8620">MDSRTSCGLDWTGSEEDPLWTDNPSYVTRSQPRKIILCAAAWAAMPPSTLSSPDGSSNEQAKLLGLFVSSVNSFKLIIDG</sequence>
<gene>
    <name evidence="1" type="ORF">D5086_005195</name>
</gene>
<comment type="caution">
    <text evidence="1">The sequence shown here is derived from an EMBL/GenBank/DDBJ whole genome shotgun (WGS) entry which is preliminary data.</text>
</comment>
<dbReference type="EMBL" id="RCHU02000002">
    <property type="protein sequence ID" value="KAL3604336.1"/>
    <property type="molecule type" value="Genomic_DNA"/>
</dbReference>
<reference evidence="1 2" key="1">
    <citation type="journal article" date="2024" name="Plant Biotechnol. J.">
        <title>Genome and CRISPR/Cas9 system of a widespread forest tree (Populus alba) in the world.</title>
        <authorList>
            <person name="Liu Y.J."/>
            <person name="Jiang P.F."/>
            <person name="Han X.M."/>
            <person name="Li X.Y."/>
            <person name="Wang H.M."/>
            <person name="Wang Y.J."/>
            <person name="Wang X.X."/>
            <person name="Zeng Q.Y."/>
        </authorList>
    </citation>
    <scope>NUCLEOTIDE SEQUENCE [LARGE SCALE GENOMIC DNA]</scope>
    <source>
        <strain evidence="2">cv. PAL-ZL1</strain>
    </source>
</reference>